<dbReference type="EMBL" id="LAZR01003053">
    <property type="protein sequence ID" value="KKN22525.1"/>
    <property type="molecule type" value="Genomic_DNA"/>
</dbReference>
<feature type="region of interest" description="Disordered" evidence="1">
    <location>
        <begin position="532"/>
        <end position="580"/>
    </location>
</feature>
<dbReference type="AlphaFoldDB" id="A0A0F9NSM4"/>
<gene>
    <name evidence="2" type="ORF">LCGC14_0914230</name>
</gene>
<organism evidence="2">
    <name type="scientific">marine sediment metagenome</name>
    <dbReference type="NCBI Taxonomy" id="412755"/>
    <lineage>
        <taxon>unclassified sequences</taxon>
        <taxon>metagenomes</taxon>
        <taxon>ecological metagenomes</taxon>
    </lineage>
</organism>
<evidence type="ECO:0000313" key="2">
    <source>
        <dbReference type="EMBL" id="KKN22525.1"/>
    </source>
</evidence>
<comment type="caution">
    <text evidence="2">The sequence shown here is derived from an EMBL/GenBank/DDBJ whole genome shotgun (WGS) entry which is preliminary data.</text>
</comment>
<feature type="compositionally biased region" description="Polar residues" evidence="1">
    <location>
        <begin position="555"/>
        <end position="568"/>
    </location>
</feature>
<evidence type="ECO:0000256" key="1">
    <source>
        <dbReference type="SAM" id="MobiDB-lite"/>
    </source>
</evidence>
<reference evidence="2" key="1">
    <citation type="journal article" date="2015" name="Nature">
        <title>Complex archaea that bridge the gap between prokaryotes and eukaryotes.</title>
        <authorList>
            <person name="Spang A."/>
            <person name="Saw J.H."/>
            <person name="Jorgensen S.L."/>
            <person name="Zaremba-Niedzwiedzka K."/>
            <person name="Martijn J."/>
            <person name="Lind A.E."/>
            <person name="van Eijk R."/>
            <person name="Schleper C."/>
            <person name="Guy L."/>
            <person name="Ettema T.J."/>
        </authorList>
    </citation>
    <scope>NUCLEOTIDE SEQUENCE</scope>
</reference>
<name>A0A0F9NSM4_9ZZZZ</name>
<protein>
    <submittedName>
        <fullName evidence="2">Uncharacterized protein</fullName>
    </submittedName>
</protein>
<proteinExistence type="predicted"/>
<sequence length="580" mass="64537">MADLSDVMAEDNRRTDLYKRMDADKSLLILDEYVMKDSDDTDVDDVINVTMNTPATFMAHVQSALVSASPQVSITGDGMNDDKTHPIEMFLDEGFYPAADARLRLAKEPQLRPFSIQQLLGRGRAGTRITCRMQDGVFIPDVLPCDTRYLLYETDEDGLLWAAYKTMRSIAKIEARYPDLLKIIPQPTSGITHLQVTDLWDRDSEKVYIGSLDVTMGTAQVKEVWSQENKWGYVPFVIELVELGLMFNDTDRIKHNGESLLFLSRLLYGEDNRLASIMQTLNMLSVNPAKTYHTREGTRAALPARDASGMGETTALGVDESIKLLESADVKQAGILMSGKLSNAIQVGTQSQADQGSAPFQMSAVAIIELAEASGEVFLPRLAALARLYEGQSAMIIDQVQRLGQTSISMGTKGHKQSWSVAALKGDYDITYEYTVKSPQTDIARYSLADVAKEWADEDTILRDILKFPNPTEVKQKRGMERARLLVPELDMYMTAEDLLAQADETDDEAEKSALERRAKIVAHALNMTFEGLQRGDVPPRPQDEPARNKLPQLMRNTPGTKANSNTVAERLTRTPQEVA</sequence>
<accession>A0A0F9NSM4</accession>